<sequence length="260" mass="28383">MEEFYDNRNSCQPGENPPPEPASAEQEAAGEETPQTEREAARCVRCGAVLLGGDVCPMCGLPASISNAAPRYQYIPAPPPKKSSTKKVVLIVLAVVLGAVLLFSGCMALLIGVARNAEPSRSGVEEFDEYYDFLPHDFHLEYTNESRYLRVESLGTSRSDGTWDYPAPEGKEYVVVSLRITNLYEDIMAYDAANFELCNSNGNLTPSLETDLDTATALGYGRLLPDGFVEGTLVFLAPVGETDLVLYLNDYTNSICFPLL</sequence>
<dbReference type="Proteomes" id="UP000653127">
    <property type="component" value="Unassembled WGS sequence"/>
</dbReference>
<comment type="caution">
    <text evidence="5">The sequence shown here is derived from an EMBL/GenBank/DDBJ whole genome shotgun (WGS) entry which is preliminary data.</text>
</comment>
<keyword evidence="1" id="KW-0732">Signal</keyword>
<keyword evidence="3" id="KW-1133">Transmembrane helix</keyword>
<gene>
    <name evidence="5" type="ORF">H8711_07645</name>
</gene>
<evidence type="ECO:0000259" key="4">
    <source>
        <dbReference type="Pfam" id="PF11611"/>
    </source>
</evidence>
<keyword evidence="3" id="KW-0812">Transmembrane</keyword>
<dbReference type="Pfam" id="PF11611">
    <property type="entry name" value="DUF4352"/>
    <property type="match status" value="1"/>
</dbReference>
<name>A0A926DZ76_9FIRM</name>
<feature type="region of interest" description="Disordered" evidence="2">
    <location>
        <begin position="1"/>
        <end position="36"/>
    </location>
</feature>
<accession>A0A926DZ76</accession>
<evidence type="ECO:0000256" key="2">
    <source>
        <dbReference type="SAM" id="MobiDB-lite"/>
    </source>
</evidence>
<feature type="transmembrane region" description="Helical" evidence="3">
    <location>
        <begin position="88"/>
        <end position="114"/>
    </location>
</feature>
<dbReference type="EMBL" id="JACRST010000010">
    <property type="protein sequence ID" value="MBC8546806.1"/>
    <property type="molecule type" value="Genomic_DNA"/>
</dbReference>
<evidence type="ECO:0000256" key="1">
    <source>
        <dbReference type="ARBA" id="ARBA00022729"/>
    </source>
</evidence>
<organism evidence="5 6">
    <name type="scientific">Ligaoa zhengdingensis</name>
    <dbReference type="NCBI Taxonomy" id="2763658"/>
    <lineage>
        <taxon>Bacteria</taxon>
        <taxon>Bacillati</taxon>
        <taxon>Bacillota</taxon>
        <taxon>Clostridia</taxon>
        <taxon>Eubacteriales</taxon>
        <taxon>Oscillospiraceae</taxon>
        <taxon>Ligaoa</taxon>
    </lineage>
</organism>
<dbReference type="RefSeq" id="WP_249282884.1">
    <property type="nucleotide sequence ID" value="NZ_JACRST010000010.1"/>
</dbReference>
<dbReference type="InterPro" id="IPR029050">
    <property type="entry name" value="Immunoprotect_excell_Ig-like"/>
</dbReference>
<protein>
    <submittedName>
        <fullName evidence="5">DUF4352 domain-containing protein</fullName>
    </submittedName>
</protein>
<keyword evidence="6" id="KW-1185">Reference proteome</keyword>
<dbReference type="AlphaFoldDB" id="A0A926DZ76"/>
<evidence type="ECO:0000313" key="5">
    <source>
        <dbReference type="EMBL" id="MBC8546806.1"/>
    </source>
</evidence>
<dbReference type="InterPro" id="IPR029051">
    <property type="entry name" value="DUF4352"/>
</dbReference>
<proteinExistence type="predicted"/>
<reference evidence="5" key="1">
    <citation type="submission" date="2020-08" db="EMBL/GenBank/DDBJ databases">
        <title>Genome public.</title>
        <authorList>
            <person name="Liu C."/>
            <person name="Sun Q."/>
        </authorList>
    </citation>
    <scope>NUCLEOTIDE SEQUENCE</scope>
    <source>
        <strain evidence="5">NSJ-31</strain>
    </source>
</reference>
<feature type="domain" description="DUF4352" evidence="4">
    <location>
        <begin position="157"/>
        <end position="248"/>
    </location>
</feature>
<dbReference type="Gene3D" id="2.60.40.1240">
    <property type="match status" value="1"/>
</dbReference>
<evidence type="ECO:0000256" key="3">
    <source>
        <dbReference type="SAM" id="Phobius"/>
    </source>
</evidence>
<keyword evidence="3" id="KW-0472">Membrane</keyword>
<evidence type="ECO:0000313" key="6">
    <source>
        <dbReference type="Proteomes" id="UP000653127"/>
    </source>
</evidence>